<reference evidence="1 2" key="1">
    <citation type="submission" date="2016-05" db="EMBL/GenBank/DDBJ databases">
        <title>Nuclear genome of Blastocystis sp. subtype 1 NandII.</title>
        <authorList>
            <person name="Gentekaki E."/>
            <person name="Curtis B."/>
            <person name="Stairs C."/>
            <person name="Eme L."/>
            <person name="Herman E."/>
            <person name="Klimes V."/>
            <person name="Arias M.C."/>
            <person name="Elias M."/>
            <person name="Hilliou F."/>
            <person name="Klute M."/>
            <person name="Malik S.-B."/>
            <person name="Pightling A."/>
            <person name="Rachubinski R."/>
            <person name="Salas D."/>
            <person name="Schlacht A."/>
            <person name="Suga H."/>
            <person name="Archibald J."/>
            <person name="Ball S.G."/>
            <person name="Clark G."/>
            <person name="Dacks J."/>
            <person name="Van Der Giezen M."/>
            <person name="Tsaousis A."/>
            <person name="Roger A."/>
        </authorList>
    </citation>
    <scope>NUCLEOTIDE SEQUENCE [LARGE SCALE GENOMIC DNA]</scope>
    <source>
        <strain evidence="2">ATCC 50177 / NandII</strain>
    </source>
</reference>
<organism evidence="1 2">
    <name type="scientific">Blastocystis sp. subtype 1 (strain ATCC 50177 / NandII)</name>
    <dbReference type="NCBI Taxonomy" id="478820"/>
    <lineage>
        <taxon>Eukaryota</taxon>
        <taxon>Sar</taxon>
        <taxon>Stramenopiles</taxon>
        <taxon>Bigyra</taxon>
        <taxon>Opalozoa</taxon>
        <taxon>Opalinata</taxon>
        <taxon>Blastocystidae</taxon>
        <taxon>Blastocystis</taxon>
    </lineage>
</organism>
<dbReference type="CDD" id="cd04301">
    <property type="entry name" value="NAT_SF"/>
    <property type="match status" value="1"/>
</dbReference>
<gene>
    <name evidence="1" type="ORF">AV274_6454</name>
</gene>
<dbReference type="EMBL" id="LXWW01000577">
    <property type="protein sequence ID" value="OAO11841.1"/>
    <property type="molecule type" value="Genomic_DNA"/>
</dbReference>
<evidence type="ECO:0008006" key="3">
    <source>
        <dbReference type="Google" id="ProtNLM"/>
    </source>
</evidence>
<dbReference type="InterPro" id="IPR016181">
    <property type="entry name" value="Acyl_CoA_acyltransferase"/>
</dbReference>
<comment type="caution">
    <text evidence="1">The sequence shown here is derived from an EMBL/GenBank/DDBJ whole genome shotgun (WGS) entry which is preliminary data.</text>
</comment>
<dbReference type="AlphaFoldDB" id="A0A196S601"/>
<accession>A0A196S601</accession>
<protein>
    <recommendedName>
        <fullName evidence="3">N-acetyltransferase domain-containing protein</fullName>
    </recommendedName>
</protein>
<sequence>MGEVVAVVIICDTDEVSGTIEMLSVLPEYMGLGLSSALIRHSEYILHKAKKRVMKMKVFIPRSTELQSFVELGYSILRTEPWREMEDVLKPAAYEAWDMLTVGKSI</sequence>
<dbReference type="OrthoDB" id="10383880at2759"/>
<evidence type="ECO:0000313" key="1">
    <source>
        <dbReference type="EMBL" id="OAO11841.1"/>
    </source>
</evidence>
<dbReference type="Gene3D" id="3.40.630.30">
    <property type="match status" value="1"/>
</dbReference>
<proteinExistence type="predicted"/>
<dbReference type="Proteomes" id="UP000078348">
    <property type="component" value="Unassembled WGS sequence"/>
</dbReference>
<dbReference type="SUPFAM" id="SSF55729">
    <property type="entry name" value="Acyl-CoA N-acyltransferases (Nat)"/>
    <property type="match status" value="1"/>
</dbReference>
<name>A0A196S601_BLAHN</name>
<evidence type="ECO:0000313" key="2">
    <source>
        <dbReference type="Proteomes" id="UP000078348"/>
    </source>
</evidence>
<keyword evidence="2" id="KW-1185">Reference proteome</keyword>